<comment type="caution">
    <text evidence="1">The sequence shown here is derived from an EMBL/GenBank/DDBJ whole genome shotgun (WGS) entry which is preliminary data.</text>
</comment>
<dbReference type="OrthoDB" id="25769at2"/>
<evidence type="ECO:0000313" key="2">
    <source>
        <dbReference type="Proteomes" id="UP000321827"/>
    </source>
</evidence>
<evidence type="ECO:0000313" key="1">
    <source>
        <dbReference type="EMBL" id="GEM90858.1"/>
    </source>
</evidence>
<dbReference type="Proteomes" id="UP000321827">
    <property type="component" value="Unassembled WGS sequence"/>
</dbReference>
<gene>
    <name evidence="1" type="ORF">ODE01S_22920</name>
</gene>
<dbReference type="RefSeq" id="WP_147148984.1">
    <property type="nucleotide sequence ID" value="NZ_BJXN01000025.1"/>
</dbReference>
<accession>A0A511RMI6</accession>
<sequence>MKHARELGHYRILIEALELGLTPGELEQRHGLLAGFVRESAGGARYANEVVELVHGAEGVFVSFPGLPNAAYAWLGEAAGVFLTPVEAQIWLWEVMERTEAGEGDLVVLYEPGYADDDEKIFMAYTFEGERYQRGWPRTKLPLFLWLAAPDEHLLMLHAPGEGYLAFRLERGAPMLGGAES</sequence>
<organism evidence="1 2">
    <name type="scientific">Oceanithermus desulfurans NBRC 100063</name>
    <dbReference type="NCBI Taxonomy" id="1227550"/>
    <lineage>
        <taxon>Bacteria</taxon>
        <taxon>Thermotogati</taxon>
        <taxon>Deinococcota</taxon>
        <taxon>Deinococci</taxon>
        <taxon>Thermales</taxon>
        <taxon>Thermaceae</taxon>
        <taxon>Oceanithermus</taxon>
    </lineage>
</organism>
<name>A0A511RMI6_9DEIN</name>
<proteinExistence type="predicted"/>
<protein>
    <submittedName>
        <fullName evidence="1">Uncharacterized protein</fullName>
    </submittedName>
</protein>
<reference evidence="1 2" key="1">
    <citation type="submission" date="2019-07" db="EMBL/GenBank/DDBJ databases">
        <title>Whole genome shotgun sequence of Oceanithermus desulfurans NBRC 100063.</title>
        <authorList>
            <person name="Hosoyama A."/>
            <person name="Uohara A."/>
            <person name="Ohji S."/>
            <person name="Ichikawa N."/>
        </authorList>
    </citation>
    <scope>NUCLEOTIDE SEQUENCE [LARGE SCALE GENOMIC DNA]</scope>
    <source>
        <strain evidence="1 2">NBRC 100063</strain>
    </source>
</reference>
<dbReference type="AlphaFoldDB" id="A0A511RMI6"/>
<dbReference type="EMBL" id="BJXN01000025">
    <property type="protein sequence ID" value="GEM90858.1"/>
    <property type="molecule type" value="Genomic_DNA"/>
</dbReference>